<evidence type="ECO:0000313" key="3">
    <source>
        <dbReference type="Proteomes" id="UP000436284"/>
    </source>
</evidence>
<dbReference type="RefSeq" id="WP_160654880.1">
    <property type="nucleotide sequence ID" value="NZ_JBHRWU010000001.1"/>
</dbReference>
<keyword evidence="3" id="KW-1185">Reference proteome</keyword>
<proteinExistence type="predicted"/>
<name>A0A6N8TZ62_9STAP</name>
<gene>
    <name evidence="2" type="ORF">GQ671_07325</name>
</gene>
<dbReference type="PROSITE" id="PS51257">
    <property type="entry name" value="PROKAR_LIPOPROTEIN"/>
    <property type="match status" value="1"/>
</dbReference>
<accession>A0A6N8TZ62</accession>
<comment type="caution">
    <text evidence="2">The sequence shown here is derived from an EMBL/GenBank/DDBJ whole genome shotgun (WGS) entry which is preliminary data.</text>
</comment>
<protein>
    <submittedName>
        <fullName evidence="2">DUF5052 domain-containing protein</fullName>
    </submittedName>
</protein>
<dbReference type="AlphaFoldDB" id="A0A6N8TZ62"/>
<dbReference type="OrthoDB" id="598260at2"/>
<organism evidence="2 3">
    <name type="scientific">Salinicoccus hispanicus</name>
    <dbReference type="NCBI Taxonomy" id="157225"/>
    <lineage>
        <taxon>Bacteria</taxon>
        <taxon>Bacillati</taxon>
        <taxon>Bacillota</taxon>
        <taxon>Bacilli</taxon>
        <taxon>Bacillales</taxon>
        <taxon>Staphylococcaceae</taxon>
        <taxon>Salinicoccus</taxon>
    </lineage>
</organism>
<reference evidence="2 3" key="1">
    <citation type="submission" date="2019-12" db="EMBL/GenBank/DDBJ databases">
        <title>Salinicoccus cyprini sp. nov., isolated from gastro-intestinal tract of mirror carp, Cyprinus carpio var. specularis, collected from Gobind Sagar Reservoir, Himachal Pradesh, India.</title>
        <authorList>
            <person name="Talwar C."/>
            <person name="Singh A.K."/>
            <person name="Lal R."/>
            <person name="Negi R.K."/>
        </authorList>
    </citation>
    <scope>NUCLEOTIDE SEQUENCE [LARGE SCALE GENOMIC DNA]</scope>
    <source>
        <strain evidence="2 3">J-82</strain>
    </source>
</reference>
<feature type="signal peptide" evidence="1">
    <location>
        <begin position="1"/>
        <end position="22"/>
    </location>
</feature>
<feature type="chain" id="PRO_5039149229" evidence="1">
    <location>
        <begin position="23"/>
        <end position="92"/>
    </location>
</feature>
<sequence>MKKLLMSSVLAGAVLLSGCTVWDDTVTNFKSNTEGLDRKITVYSQTGEVIAEYEGENVRTEVNDGGQLIINLNGKRVQVLNANVIIEENTAE</sequence>
<evidence type="ECO:0000256" key="1">
    <source>
        <dbReference type="SAM" id="SignalP"/>
    </source>
</evidence>
<dbReference type="Proteomes" id="UP000436284">
    <property type="component" value="Unassembled WGS sequence"/>
</dbReference>
<evidence type="ECO:0000313" key="2">
    <source>
        <dbReference type="EMBL" id="MXQ51080.1"/>
    </source>
</evidence>
<dbReference type="EMBL" id="WUUK01000002">
    <property type="protein sequence ID" value="MXQ51080.1"/>
    <property type="molecule type" value="Genomic_DNA"/>
</dbReference>
<keyword evidence="1" id="KW-0732">Signal</keyword>